<dbReference type="Pfam" id="PF02190">
    <property type="entry name" value="LON_substr_bdg"/>
    <property type="match status" value="1"/>
</dbReference>
<keyword evidence="5" id="KW-1185">Reference proteome</keyword>
<keyword evidence="1" id="KW-0479">Metal-binding</keyword>
<name>A0A1Y2H3N1_9FUNG</name>
<feature type="non-terminal residue" evidence="4">
    <location>
        <position position="1"/>
    </location>
</feature>
<evidence type="ECO:0000256" key="1">
    <source>
        <dbReference type="PROSITE-ProRule" id="PRU00175"/>
    </source>
</evidence>
<dbReference type="EMBL" id="MCFL01000314">
    <property type="protein sequence ID" value="ORZ29167.1"/>
    <property type="molecule type" value="Genomic_DNA"/>
</dbReference>
<gene>
    <name evidence="4" type="ORF">BCR44DRAFT_1380162</name>
</gene>
<dbReference type="Gene3D" id="3.30.40.10">
    <property type="entry name" value="Zinc/RING finger domain, C3HC4 (zinc finger)"/>
    <property type="match status" value="1"/>
</dbReference>
<feature type="domain" description="RING-type" evidence="2">
    <location>
        <begin position="8"/>
        <end position="47"/>
    </location>
</feature>
<dbReference type="PANTHER" id="PTHR23327">
    <property type="entry name" value="RING FINGER PROTEIN 127"/>
    <property type="match status" value="1"/>
</dbReference>
<dbReference type="AlphaFoldDB" id="A0A1Y2H3N1"/>
<dbReference type="SUPFAM" id="SSF57850">
    <property type="entry name" value="RING/U-box"/>
    <property type="match status" value="1"/>
</dbReference>
<feature type="non-terminal residue" evidence="4">
    <location>
        <position position="292"/>
    </location>
</feature>
<dbReference type="GO" id="GO:0061630">
    <property type="term" value="F:ubiquitin protein ligase activity"/>
    <property type="evidence" value="ECO:0007669"/>
    <property type="project" value="TreeGrafter"/>
</dbReference>
<feature type="domain" description="Lon N-terminal" evidence="3">
    <location>
        <begin position="86"/>
        <end position="292"/>
    </location>
</feature>
<evidence type="ECO:0000259" key="2">
    <source>
        <dbReference type="PROSITE" id="PS50089"/>
    </source>
</evidence>
<dbReference type="SMART" id="SM00464">
    <property type="entry name" value="LON"/>
    <property type="match status" value="1"/>
</dbReference>
<protein>
    <submittedName>
        <fullName evidence="4">PUA-like domain-containing protein</fullName>
    </submittedName>
</protein>
<dbReference type="SUPFAM" id="SSF88697">
    <property type="entry name" value="PUA domain-like"/>
    <property type="match status" value="1"/>
</dbReference>
<dbReference type="InterPro" id="IPR013083">
    <property type="entry name" value="Znf_RING/FYVE/PHD"/>
</dbReference>
<dbReference type="InterPro" id="IPR001841">
    <property type="entry name" value="Znf_RING"/>
</dbReference>
<reference evidence="4 5" key="1">
    <citation type="submission" date="2016-07" db="EMBL/GenBank/DDBJ databases">
        <title>Pervasive Adenine N6-methylation of Active Genes in Fungi.</title>
        <authorList>
            <consortium name="DOE Joint Genome Institute"/>
            <person name="Mondo S.J."/>
            <person name="Dannebaum R.O."/>
            <person name="Kuo R.C."/>
            <person name="Labutti K."/>
            <person name="Haridas S."/>
            <person name="Kuo A."/>
            <person name="Salamov A."/>
            <person name="Ahrendt S.R."/>
            <person name="Lipzen A."/>
            <person name="Sullivan W."/>
            <person name="Andreopoulos W.B."/>
            <person name="Clum A."/>
            <person name="Lindquist E."/>
            <person name="Daum C."/>
            <person name="Ramamoorthy G.K."/>
            <person name="Gryganskyi A."/>
            <person name="Culley D."/>
            <person name="Magnuson J.K."/>
            <person name="James T.Y."/>
            <person name="O'Malley M.A."/>
            <person name="Stajich J.E."/>
            <person name="Spatafora J.W."/>
            <person name="Visel A."/>
            <person name="Grigoriev I.V."/>
        </authorList>
    </citation>
    <scope>NUCLEOTIDE SEQUENCE [LARGE SCALE GENOMIC DNA]</scope>
    <source>
        <strain evidence="4 5">PL171</strain>
    </source>
</reference>
<dbReference type="Pfam" id="PF13923">
    <property type="entry name" value="zf-C3HC4_2"/>
    <property type="match status" value="1"/>
</dbReference>
<accession>A0A1Y2H3N1</accession>
<organism evidence="4 5">
    <name type="scientific">Catenaria anguillulae PL171</name>
    <dbReference type="NCBI Taxonomy" id="765915"/>
    <lineage>
        <taxon>Eukaryota</taxon>
        <taxon>Fungi</taxon>
        <taxon>Fungi incertae sedis</taxon>
        <taxon>Blastocladiomycota</taxon>
        <taxon>Blastocladiomycetes</taxon>
        <taxon>Blastocladiales</taxon>
        <taxon>Catenariaceae</taxon>
        <taxon>Catenaria</taxon>
    </lineage>
</organism>
<dbReference type="PROSITE" id="PS51787">
    <property type="entry name" value="LON_N"/>
    <property type="match status" value="1"/>
</dbReference>
<comment type="caution">
    <text evidence="4">The sequence shown here is derived from an EMBL/GenBank/DDBJ whole genome shotgun (WGS) entry which is preliminary data.</text>
</comment>
<dbReference type="Gene3D" id="2.30.130.40">
    <property type="entry name" value="LON domain-like"/>
    <property type="match status" value="1"/>
</dbReference>
<proteinExistence type="predicted"/>
<sequence length="292" mass="32940">DFEDLLECQLCYQLLHDPVTLYPCGHTACRACILRTLDHAPRCFLCRTPLESSSYLTYHAHAPNRTLQKFVWHNFPRESWVRAQVLALEARDLLSHVPIFICSLTLPGAPVHLHVFEPRYRLMMRRVTAPGAPRLFGMCMPDPRGLPGPAQYGSMLKVDSLQWLPDGRCLVQAQAVYAIKVTETGCTDGYCTARVEGIPRACPAGGEGNVKVRDLVCHASRKLGVFLERLPSVQARHQFLSQFGCMPCDPALFAYWLAGVLPVPVQEKYKLLGMTSARDRLITVMRWFKCVR</sequence>
<dbReference type="PROSITE" id="PS50089">
    <property type="entry name" value="ZF_RING_2"/>
    <property type="match status" value="1"/>
</dbReference>
<dbReference type="OrthoDB" id="264917at2759"/>
<evidence type="ECO:0000313" key="4">
    <source>
        <dbReference type="EMBL" id="ORZ29167.1"/>
    </source>
</evidence>
<keyword evidence="1" id="KW-0863">Zinc-finger</keyword>
<evidence type="ECO:0000313" key="5">
    <source>
        <dbReference type="Proteomes" id="UP000193411"/>
    </source>
</evidence>
<dbReference type="Proteomes" id="UP000193411">
    <property type="component" value="Unassembled WGS sequence"/>
</dbReference>
<keyword evidence="1" id="KW-0862">Zinc</keyword>
<dbReference type="SMART" id="SM00184">
    <property type="entry name" value="RING"/>
    <property type="match status" value="1"/>
</dbReference>
<dbReference type="PANTHER" id="PTHR23327:SF42">
    <property type="entry name" value="LON PEPTIDASE N-TERMINAL DOMAIN AND RING FINGER PROTEIN C14F5.10C"/>
    <property type="match status" value="1"/>
</dbReference>
<dbReference type="InterPro" id="IPR003111">
    <property type="entry name" value="Lon_prtase_N"/>
</dbReference>
<dbReference type="InterPro" id="IPR015947">
    <property type="entry name" value="PUA-like_sf"/>
</dbReference>
<evidence type="ECO:0000259" key="3">
    <source>
        <dbReference type="PROSITE" id="PS51787"/>
    </source>
</evidence>
<dbReference type="InterPro" id="IPR046336">
    <property type="entry name" value="Lon_prtase_N_sf"/>
</dbReference>
<dbReference type="GO" id="GO:0008270">
    <property type="term" value="F:zinc ion binding"/>
    <property type="evidence" value="ECO:0007669"/>
    <property type="project" value="UniProtKB-KW"/>
</dbReference>
<dbReference type="STRING" id="765915.A0A1Y2H3N1"/>
<dbReference type="Gene3D" id="1.20.58.1480">
    <property type="match status" value="1"/>
</dbReference>